<keyword evidence="2" id="KW-1185">Reference proteome</keyword>
<gene>
    <name evidence="1" type="ORF">BG015_004790</name>
</gene>
<comment type="caution">
    <text evidence="1">The sequence shown here is derived from an EMBL/GenBank/DDBJ whole genome shotgun (WGS) entry which is preliminary data.</text>
</comment>
<evidence type="ECO:0000313" key="1">
    <source>
        <dbReference type="EMBL" id="KAF9152735.1"/>
    </source>
</evidence>
<protein>
    <submittedName>
        <fullName evidence="1">Uncharacterized protein</fullName>
    </submittedName>
</protein>
<dbReference type="OrthoDB" id="2122015at2759"/>
<reference evidence="1" key="1">
    <citation type="journal article" date="2020" name="Fungal Divers.">
        <title>Resolving the Mortierellaceae phylogeny through synthesis of multi-gene phylogenetics and phylogenomics.</title>
        <authorList>
            <person name="Vandepol N."/>
            <person name="Liber J."/>
            <person name="Desiro A."/>
            <person name="Na H."/>
            <person name="Kennedy M."/>
            <person name="Barry K."/>
            <person name="Grigoriev I.V."/>
            <person name="Miller A.N."/>
            <person name="O'Donnell K."/>
            <person name="Stajich J.E."/>
            <person name="Bonito G."/>
        </authorList>
    </citation>
    <scope>NUCLEOTIDE SEQUENCE</scope>
    <source>
        <strain evidence="1">NRRL 6426</strain>
    </source>
</reference>
<organism evidence="1 2">
    <name type="scientific">Linnemannia schmuckeri</name>
    <dbReference type="NCBI Taxonomy" id="64567"/>
    <lineage>
        <taxon>Eukaryota</taxon>
        <taxon>Fungi</taxon>
        <taxon>Fungi incertae sedis</taxon>
        <taxon>Mucoromycota</taxon>
        <taxon>Mortierellomycotina</taxon>
        <taxon>Mortierellomycetes</taxon>
        <taxon>Mortierellales</taxon>
        <taxon>Mortierellaceae</taxon>
        <taxon>Linnemannia</taxon>
    </lineage>
</organism>
<dbReference type="AlphaFoldDB" id="A0A9P5S434"/>
<dbReference type="Proteomes" id="UP000748756">
    <property type="component" value="Unassembled WGS sequence"/>
</dbReference>
<evidence type="ECO:0000313" key="2">
    <source>
        <dbReference type="Proteomes" id="UP000748756"/>
    </source>
</evidence>
<accession>A0A9P5S434</accession>
<dbReference type="GO" id="GO:0005739">
    <property type="term" value="C:mitochondrion"/>
    <property type="evidence" value="ECO:0007669"/>
    <property type="project" value="GOC"/>
</dbReference>
<proteinExistence type="predicted"/>
<dbReference type="Pfam" id="PF17237">
    <property type="entry name" value="Emr1"/>
    <property type="match status" value="1"/>
</dbReference>
<dbReference type="EMBL" id="JAAAUQ010000223">
    <property type="protein sequence ID" value="KAF9152735.1"/>
    <property type="molecule type" value="Genomic_DNA"/>
</dbReference>
<sequence>MALPNLRRIFASSRTAEEEAQISRSAFFKFSGYVLTCAFITWVAAKQGAHLRLGTGNISFCRGTTPQL</sequence>
<dbReference type="InterPro" id="IPR035195">
    <property type="entry name" value="Emr1"/>
</dbReference>
<name>A0A9P5S434_9FUNG</name>
<dbReference type="GO" id="GO:0007008">
    <property type="term" value="P:outer mitochondrial membrane organization"/>
    <property type="evidence" value="ECO:0007669"/>
    <property type="project" value="InterPro"/>
</dbReference>